<name>A0A1Y1QZ54_9GAMM</name>
<dbReference type="SUPFAM" id="SSF47188">
    <property type="entry name" value="Hemerythrin-like"/>
    <property type="match status" value="1"/>
</dbReference>
<dbReference type="NCBIfam" id="TIGR02481">
    <property type="entry name" value="hemeryth_dom"/>
    <property type="match status" value="1"/>
</dbReference>
<dbReference type="PANTHER" id="PTHR37164:SF1">
    <property type="entry name" value="BACTERIOHEMERYTHRIN"/>
    <property type="match status" value="1"/>
</dbReference>
<dbReference type="Proteomes" id="UP000192491">
    <property type="component" value="Unassembled WGS sequence"/>
</dbReference>
<evidence type="ECO:0000256" key="4">
    <source>
        <dbReference type="ARBA" id="ARBA00023004"/>
    </source>
</evidence>
<dbReference type="CDD" id="cd12107">
    <property type="entry name" value="Hemerythrin"/>
    <property type="match status" value="1"/>
</dbReference>
<evidence type="ECO:0000256" key="1">
    <source>
        <dbReference type="ARBA" id="ARBA00010587"/>
    </source>
</evidence>
<evidence type="ECO:0000256" key="3">
    <source>
        <dbReference type="ARBA" id="ARBA00022723"/>
    </source>
</evidence>
<dbReference type="EMBL" id="MTEJ01000001">
    <property type="protein sequence ID" value="OQX17152.1"/>
    <property type="molecule type" value="Genomic_DNA"/>
</dbReference>
<dbReference type="GO" id="GO:0046872">
    <property type="term" value="F:metal ion binding"/>
    <property type="evidence" value="ECO:0007669"/>
    <property type="project" value="UniProtKB-KW"/>
</dbReference>
<evidence type="ECO:0000313" key="6">
    <source>
        <dbReference type="EMBL" id="OQX17152.1"/>
    </source>
</evidence>
<comment type="similarity">
    <text evidence="1">Belongs to the hemerythrin family.</text>
</comment>
<keyword evidence="4" id="KW-0408">Iron</keyword>
<dbReference type="AlphaFoldDB" id="A0A1Y1QZ54"/>
<dbReference type="Pfam" id="PF01814">
    <property type="entry name" value="Hemerythrin"/>
    <property type="match status" value="1"/>
</dbReference>
<protein>
    <recommendedName>
        <fullName evidence="5">Hemerythrin-like domain-containing protein</fullName>
    </recommendedName>
</protein>
<organism evidence="6 7">
    <name type="scientific">Thiothrix lacustris</name>
    <dbReference type="NCBI Taxonomy" id="525917"/>
    <lineage>
        <taxon>Bacteria</taxon>
        <taxon>Pseudomonadati</taxon>
        <taxon>Pseudomonadota</taxon>
        <taxon>Gammaproteobacteria</taxon>
        <taxon>Thiotrichales</taxon>
        <taxon>Thiotrichaceae</taxon>
        <taxon>Thiothrix</taxon>
    </lineage>
</organism>
<dbReference type="Gene3D" id="1.20.120.50">
    <property type="entry name" value="Hemerythrin-like"/>
    <property type="match status" value="1"/>
</dbReference>
<comment type="caution">
    <text evidence="6">The sequence shown here is derived from an EMBL/GenBank/DDBJ whole genome shotgun (WGS) entry which is preliminary data.</text>
</comment>
<dbReference type="InterPro" id="IPR050669">
    <property type="entry name" value="Hemerythrin"/>
</dbReference>
<evidence type="ECO:0000256" key="2">
    <source>
        <dbReference type="ARBA" id="ARBA00022621"/>
    </source>
</evidence>
<keyword evidence="2" id="KW-0813">Transport</keyword>
<dbReference type="InterPro" id="IPR012312">
    <property type="entry name" value="Hemerythrin-like"/>
</dbReference>
<evidence type="ECO:0000313" key="7">
    <source>
        <dbReference type="Proteomes" id="UP000192491"/>
    </source>
</evidence>
<dbReference type="PROSITE" id="PS00550">
    <property type="entry name" value="HEMERYTHRINS"/>
    <property type="match status" value="1"/>
</dbReference>
<sequence length="193" mass="22278">MFGAAPPFGERPLCNAPDLRYDLSTTTVRWKGKHLMTAETITKKAPFVIEWRDGFKIGIAQVDQEHRHLFTLVRALNLESVDHTVDELLDYVVTHFSNEQELMEKSGYPTFEQHLKLHEEFAAQVADFLGSDQAWSEERIQDLRRFLNKWLIGHIMTHDLRFGKWLASQPATRAPVVQVAKKPSGFFARLFGR</sequence>
<dbReference type="InterPro" id="IPR012827">
    <property type="entry name" value="Hemerythrin_metal-bd"/>
</dbReference>
<gene>
    <name evidence="6" type="ORF">BWK73_00070</name>
</gene>
<reference evidence="6 7" key="1">
    <citation type="submission" date="2017-01" db="EMBL/GenBank/DDBJ databases">
        <title>Novel large sulfur bacteria in the metagenomes of groundwater-fed chemosynthetic microbial mats in the Lake Huron basin.</title>
        <authorList>
            <person name="Sharrar A.M."/>
            <person name="Flood B.E."/>
            <person name="Bailey J.V."/>
            <person name="Jones D.S."/>
            <person name="Biddanda B."/>
            <person name="Ruberg S.A."/>
            <person name="Marcus D.N."/>
            <person name="Dick G.J."/>
        </authorList>
    </citation>
    <scope>NUCLEOTIDE SEQUENCE [LARGE SCALE GENOMIC DNA]</scope>
    <source>
        <strain evidence="6">A8</strain>
    </source>
</reference>
<dbReference type="InterPro" id="IPR016131">
    <property type="entry name" value="Haemerythrin_Fe_BS"/>
</dbReference>
<dbReference type="InterPro" id="IPR035938">
    <property type="entry name" value="Hemerythrin-like_sf"/>
</dbReference>
<dbReference type="PANTHER" id="PTHR37164">
    <property type="entry name" value="BACTERIOHEMERYTHRIN"/>
    <property type="match status" value="1"/>
</dbReference>
<dbReference type="GO" id="GO:0005344">
    <property type="term" value="F:oxygen carrier activity"/>
    <property type="evidence" value="ECO:0007669"/>
    <property type="project" value="UniProtKB-KW"/>
</dbReference>
<dbReference type="NCBIfam" id="NF033749">
    <property type="entry name" value="bact_hemeryth"/>
    <property type="match status" value="1"/>
</dbReference>
<proteinExistence type="inferred from homology"/>
<accession>A0A1Y1QZ54</accession>
<evidence type="ECO:0000259" key="5">
    <source>
        <dbReference type="Pfam" id="PF01814"/>
    </source>
</evidence>
<keyword evidence="3" id="KW-0479">Metal-binding</keyword>
<feature type="domain" description="Hemerythrin-like" evidence="5">
    <location>
        <begin position="58"/>
        <end position="162"/>
    </location>
</feature>
<keyword evidence="2" id="KW-0561">Oxygen transport</keyword>